<name>A0AAE0WXW1_9PEZI</name>
<accession>A0AAE0WXW1</accession>
<evidence type="ECO:0000313" key="1">
    <source>
        <dbReference type="EMBL" id="KAK3679936.1"/>
    </source>
</evidence>
<dbReference type="PANTHER" id="PTHR42085:SF2">
    <property type="entry name" value="F-BOX DOMAIN-CONTAINING PROTEIN"/>
    <property type="match status" value="1"/>
</dbReference>
<dbReference type="AlphaFoldDB" id="A0AAE0WXW1"/>
<organism evidence="1 2">
    <name type="scientific">Recurvomyces mirabilis</name>
    <dbReference type="NCBI Taxonomy" id="574656"/>
    <lineage>
        <taxon>Eukaryota</taxon>
        <taxon>Fungi</taxon>
        <taxon>Dikarya</taxon>
        <taxon>Ascomycota</taxon>
        <taxon>Pezizomycotina</taxon>
        <taxon>Dothideomycetes</taxon>
        <taxon>Dothideomycetidae</taxon>
        <taxon>Mycosphaerellales</taxon>
        <taxon>Teratosphaeriaceae</taxon>
        <taxon>Recurvomyces</taxon>
    </lineage>
</organism>
<dbReference type="InterPro" id="IPR038883">
    <property type="entry name" value="AN11006-like"/>
</dbReference>
<dbReference type="Proteomes" id="UP001274830">
    <property type="component" value="Unassembled WGS sequence"/>
</dbReference>
<comment type="caution">
    <text evidence="1">The sequence shown here is derived from an EMBL/GenBank/DDBJ whole genome shotgun (WGS) entry which is preliminary data.</text>
</comment>
<proteinExistence type="predicted"/>
<reference evidence="1" key="1">
    <citation type="submission" date="2023-07" db="EMBL/GenBank/DDBJ databases">
        <title>Black Yeasts Isolated from many extreme environments.</title>
        <authorList>
            <person name="Coleine C."/>
            <person name="Stajich J.E."/>
            <person name="Selbmann L."/>
        </authorList>
    </citation>
    <scope>NUCLEOTIDE SEQUENCE</scope>
    <source>
        <strain evidence="1">CCFEE 5485</strain>
    </source>
</reference>
<evidence type="ECO:0000313" key="2">
    <source>
        <dbReference type="Proteomes" id="UP001274830"/>
    </source>
</evidence>
<protein>
    <submittedName>
        <fullName evidence="1">Uncharacterized protein</fullName>
    </submittedName>
</protein>
<dbReference type="PANTHER" id="PTHR42085">
    <property type="entry name" value="F-BOX DOMAIN-CONTAINING PROTEIN"/>
    <property type="match status" value="1"/>
</dbReference>
<gene>
    <name evidence="1" type="ORF">LTR78_000313</name>
</gene>
<keyword evidence="2" id="KW-1185">Reference proteome</keyword>
<sequence length="268" mass="29752">MPVQLLHGSRPEGIDEDETWEIVERPSETDTTKQSSSDAYINFQLNSRFGSLSLQVKPSIEATSNTETPHMGSGHQQEQSLLFQLPAELRLCIYEMALHVPTTAHGLRLIRSPVGSNKPSVLALYLTCRRALAEAEGIFYSINRLHNVPPLFWQTIGQKRQNAITMLSLSVTSAAAALVELQSLRIATNSSIRFLDPSSWRLMAPQLITELGGFKQLNDVQIFTPEALDETNEELSRKGKLDEVDRRFRDAAPARNTGLIPDEGVASV</sequence>
<dbReference type="EMBL" id="JAUTXT010000001">
    <property type="protein sequence ID" value="KAK3679936.1"/>
    <property type="molecule type" value="Genomic_DNA"/>
</dbReference>